<proteinExistence type="predicted"/>
<evidence type="ECO:0000256" key="1">
    <source>
        <dbReference type="SAM" id="MobiDB-lite"/>
    </source>
</evidence>
<organism evidence="2">
    <name type="scientific">viral metagenome</name>
    <dbReference type="NCBI Taxonomy" id="1070528"/>
    <lineage>
        <taxon>unclassified sequences</taxon>
        <taxon>metagenomes</taxon>
        <taxon>organismal metagenomes</taxon>
    </lineage>
</organism>
<protein>
    <submittedName>
        <fullName evidence="2">Uncharacterized protein</fullName>
    </submittedName>
</protein>
<sequence>MGDNTPEQPEEVVVSEDVKSDVTEEAPKGSLTPENRQYAAFLEERDRRRDAEKRIQRLERKLEKLAEPPEEFPVLPTEAQHSEEGLRLKKEIDRLEDEILNIKGSTELNVITAKFPEIRNNLDEFQDFRSEYPGVPTEKVAKLFLVEKGMAPVFQERTGLEAPTGGSREPAKPGVTVDDLKRLRETDSRRYHKMLKNGEISIGDLRQM</sequence>
<feature type="compositionally biased region" description="Basic and acidic residues" evidence="1">
    <location>
        <begin position="16"/>
        <end position="27"/>
    </location>
</feature>
<evidence type="ECO:0000313" key="2">
    <source>
        <dbReference type="EMBL" id="QJA45596.1"/>
    </source>
</evidence>
<name>A0A6H1ZCF6_9ZZZZ</name>
<accession>A0A6H1ZCF6</accession>
<dbReference type="EMBL" id="MT143993">
    <property type="protein sequence ID" value="QJA45596.1"/>
    <property type="molecule type" value="Genomic_DNA"/>
</dbReference>
<feature type="region of interest" description="Disordered" evidence="1">
    <location>
        <begin position="1"/>
        <end position="44"/>
    </location>
</feature>
<reference evidence="2" key="1">
    <citation type="submission" date="2020-03" db="EMBL/GenBank/DDBJ databases">
        <title>The deep terrestrial virosphere.</title>
        <authorList>
            <person name="Holmfeldt K."/>
            <person name="Nilsson E."/>
            <person name="Simone D."/>
            <person name="Lopez-Fernandez M."/>
            <person name="Wu X."/>
            <person name="de Brujin I."/>
            <person name="Lundin D."/>
            <person name="Andersson A."/>
            <person name="Bertilsson S."/>
            <person name="Dopson M."/>
        </authorList>
    </citation>
    <scope>NUCLEOTIDE SEQUENCE</scope>
    <source>
        <strain evidence="2">TM448A00260</strain>
    </source>
</reference>
<gene>
    <name evidence="2" type="ORF">TM448A00260_0025</name>
</gene>
<dbReference type="AlphaFoldDB" id="A0A6H1ZCF6"/>